<dbReference type="CDD" id="cd04852">
    <property type="entry name" value="Peptidases_S8_3"/>
    <property type="match status" value="1"/>
</dbReference>
<dbReference type="Gene3D" id="3.40.50.200">
    <property type="entry name" value="Peptidase S8/S53 domain"/>
    <property type="match status" value="2"/>
</dbReference>
<dbReference type="GO" id="GO:0006508">
    <property type="term" value="P:proteolysis"/>
    <property type="evidence" value="ECO:0007669"/>
    <property type="project" value="UniProtKB-KW"/>
</dbReference>
<feature type="domain" description="Peptidase S8/S53" evidence="11">
    <location>
        <begin position="147"/>
        <end position="620"/>
    </location>
</feature>
<dbReference type="InterPro" id="IPR045051">
    <property type="entry name" value="SBT"/>
</dbReference>
<dbReference type="SUPFAM" id="SSF52743">
    <property type="entry name" value="Subtilisin-like"/>
    <property type="match status" value="1"/>
</dbReference>
<evidence type="ECO:0000256" key="5">
    <source>
        <dbReference type="ARBA" id="ARBA00022729"/>
    </source>
</evidence>
<dbReference type="OrthoDB" id="206201at2759"/>
<proteinExistence type="inferred from homology"/>
<organism evidence="14 15">
    <name type="scientific">Senna tora</name>
    <dbReference type="NCBI Taxonomy" id="362788"/>
    <lineage>
        <taxon>Eukaryota</taxon>
        <taxon>Viridiplantae</taxon>
        <taxon>Streptophyta</taxon>
        <taxon>Embryophyta</taxon>
        <taxon>Tracheophyta</taxon>
        <taxon>Spermatophyta</taxon>
        <taxon>Magnoliopsida</taxon>
        <taxon>eudicotyledons</taxon>
        <taxon>Gunneridae</taxon>
        <taxon>Pentapetalae</taxon>
        <taxon>rosids</taxon>
        <taxon>fabids</taxon>
        <taxon>Fabales</taxon>
        <taxon>Fabaceae</taxon>
        <taxon>Caesalpinioideae</taxon>
        <taxon>Cassia clade</taxon>
        <taxon>Senna</taxon>
    </lineage>
</organism>
<evidence type="ECO:0000259" key="11">
    <source>
        <dbReference type="Pfam" id="PF00082"/>
    </source>
</evidence>
<dbReference type="Pfam" id="PF05922">
    <property type="entry name" value="Inhibitor_I9"/>
    <property type="match status" value="1"/>
</dbReference>
<feature type="domain" description="Inhibitor I9" evidence="12">
    <location>
        <begin position="37"/>
        <end position="121"/>
    </location>
</feature>
<evidence type="ECO:0000313" key="14">
    <source>
        <dbReference type="EMBL" id="KAF7833343.1"/>
    </source>
</evidence>
<dbReference type="InterPro" id="IPR037045">
    <property type="entry name" value="S8pro/Inhibitor_I9_sf"/>
</dbReference>
<feature type="active site" description="Charge relay system" evidence="8 9">
    <location>
        <position position="212"/>
    </location>
</feature>
<keyword evidence="4 9" id="KW-0645">Protease</keyword>
<evidence type="ECO:0000256" key="9">
    <source>
        <dbReference type="PROSITE-ProRule" id="PRU01240"/>
    </source>
</evidence>
<evidence type="ECO:0000256" key="1">
    <source>
        <dbReference type="ARBA" id="ARBA00004613"/>
    </source>
</evidence>
<evidence type="ECO:0000256" key="8">
    <source>
        <dbReference type="PIRSR" id="PIRSR615500-1"/>
    </source>
</evidence>
<dbReference type="InterPro" id="IPR041469">
    <property type="entry name" value="Subtilisin-like_FN3"/>
</dbReference>
<keyword evidence="15" id="KW-1185">Reference proteome</keyword>
<dbReference type="PANTHER" id="PTHR10795">
    <property type="entry name" value="PROPROTEIN CONVERTASE SUBTILISIN/KEXIN"/>
    <property type="match status" value="1"/>
</dbReference>
<feature type="active site" description="Charge relay system" evidence="8 9">
    <location>
        <position position="583"/>
    </location>
</feature>
<feature type="chain" id="PRO_5032528486" evidence="10">
    <location>
        <begin position="21"/>
        <end position="792"/>
    </location>
</feature>
<keyword evidence="7 9" id="KW-0720">Serine protease</keyword>
<name>A0A834WVY5_9FABA</name>
<evidence type="ECO:0000313" key="15">
    <source>
        <dbReference type="Proteomes" id="UP000634136"/>
    </source>
</evidence>
<dbReference type="AlphaFoldDB" id="A0A834WVY5"/>
<evidence type="ECO:0000256" key="7">
    <source>
        <dbReference type="ARBA" id="ARBA00022825"/>
    </source>
</evidence>
<evidence type="ECO:0000259" key="13">
    <source>
        <dbReference type="Pfam" id="PF17766"/>
    </source>
</evidence>
<evidence type="ECO:0000256" key="6">
    <source>
        <dbReference type="ARBA" id="ARBA00022801"/>
    </source>
</evidence>
<evidence type="ECO:0000256" key="4">
    <source>
        <dbReference type="ARBA" id="ARBA00022670"/>
    </source>
</evidence>
<dbReference type="InterPro" id="IPR010259">
    <property type="entry name" value="S8pro/Inhibitor_I9"/>
</dbReference>
<dbReference type="Gene3D" id="3.30.70.80">
    <property type="entry name" value="Peptidase S8 propeptide/proteinase inhibitor I9"/>
    <property type="match status" value="1"/>
</dbReference>
<dbReference type="GO" id="GO:0004252">
    <property type="term" value="F:serine-type endopeptidase activity"/>
    <property type="evidence" value="ECO:0007669"/>
    <property type="project" value="UniProtKB-UniRule"/>
</dbReference>
<keyword evidence="3" id="KW-0964">Secreted</keyword>
<dbReference type="InterPro" id="IPR036852">
    <property type="entry name" value="Peptidase_S8/S53_dom_sf"/>
</dbReference>
<dbReference type="InterPro" id="IPR034197">
    <property type="entry name" value="Peptidases_S8_3"/>
</dbReference>
<keyword evidence="5 10" id="KW-0732">Signal</keyword>
<protein>
    <submittedName>
        <fullName evidence="14">Subtilisin-like protease SBT4.3</fullName>
    </submittedName>
</protein>
<dbReference type="Proteomes" id="UP000634136">
    <property type="component" value="Unassembled WGS sequence"/>
</dbReference>
<evidence type="ECO:0000259" key="12">
    <source>
        <dbReference type="Pfam" id="PF05922"/>
    </source>
</evidence>
<dbReference type="Pfam" id="PF00082">
    <property type="entry name" value="Peptidase_S8"/>
    <property type="match status" value="1"/>
</dbReference>
<dbReference type="GO" id="GO:0005576">
    <property type="term" value="C:extracellular region"/>
    <property type="evidence" value="ECO:0007669"/>
    <property type="project" value="UniProtKB-SubCell"/>
</dbReference>
<dbReference type="InterPro" id="IPR023828">
    <property type="entry name" value="Peptidase_S8_Ser-AS"/>
</dbReference>
<dbReference type="Pfam" id="PF17766">
    <property type="entry name" value="fn3_6"/>
    <property type="match status" value="1"/>
</dbReference>
<comment type="similarity">
    <text evidence="2 9">Belongs to the peptidase S8 family.</text>
</comment>
<dbReference type="InterPro" id="IPR015500">
    <property type="entry name" value="Peptidase_S8_subtilisin-rel"/>
</dbReference>
<evidence type="ECO:0000256" key="10">
    <source>
        <dbReference type="SAM" id="SignalP"/>
    </source>
</evidence>
<accession>A0A834WVY5</accession>
<reference evidence="14" key="1">
    <citation type="submission" date="2020-09" db="EMBL/GenBank/DDBJ databases">
        <title>Genome-Enabled Discovery of Anthraquinone Biosynthesis in Senna tora.</title>
        <authorList>
            <person name="Kang S.-H."/>
            <person name="Pandey R.P."/>
            <person name="Lee C.-M."/>
            <person name="Sim J.-S."/>
            <person name="Jeong J.-T."/>
            <person name="Choi B.-S."/>
            <person name="Jung M."/>
            <person name="Ginzburg D."/>
            <person name="Zhao K."/>
            <person name="Won S.Y."/>
            <person name="Oh T.-J."/>
            <person name="Yu Y."/>
            <person name="Kim N.-H."/>
            <person name="Lee O.R."/>
            <person name="Lee T.-H."/>
            <person name="Bashyal P."/>
            <person name="Kim T.-S."/>
            <person name="Lee W.-H."/>
            <person name="Kawkins C."/>
            <person name="Kim C.-K."/>
            <person name="Kim J.S."/>
            <person name="Ahn B.O."/>
            <person name="Rhee S.Y."/>
            <person name="Sohng J.K."/>
        </authorList>
    </citation>
    <scope>NUCLEOTIDE SEQUENCE</scope>
    <source>
        <tissue evidence="14">Leaf</tissue>
    </source>
</reference>
<dbReference type="PROSITE" id="PS00138">
    <property type="entry name" value="SUBTILASE_SER"/>
    <property type="match status" value="1"/>
</dbReference>
<keyword evidence="6 9" id="KW-0378">Hydrolase</keyword>
<dbReference type="EMBL" id="JAAIUW010000005">
    <property type="protein sequence ID" value="KAF7833343.1"/>
    <property type="molecule type" value="Genomic_DNA"/>
</dbReference>
<dbReference type="CDD" id="cd02120">
    <property type="entry name" value="PA_subtilisin_like"/>
    <property type="match status" value="1"/>
</dbReference>
<feature type="active site" description="Charge relay system" evidence="8 9">
    <location>
        <position position="155"/>
    </location>
</feature>
<dbReference type="InterPro" id="IPR000209">
    <property type="entry name" value="Peptidase_S8/S53_dom"/>
</dbReference>
<gene>
    <name evidence="14" type="ORF">G2W53_015676</name>
</gene>
<dbReference type="PROSITE" id="PS51892">
    <property type="entry name" value="SUBTILASE"/>
    <property type="match status" value="1"/>
</dbReference>
<sequence length="792" mass="85293">MAKKSSISFICLSFIFLAFAIIPLQCDINENDDGRKTYIIYMGSLPKVSPSSFYSPTSHHLSILKQIIYSGGNEIDATSFLVRSYKRSFNGFAAKLTRDERDKIAQVEGVVSVFESKTLHTQTTRSWDFMGFAENVTATKRNSSAESDVIVGVIDSGIWPESESFSDENFGDVPKKWRGTCAGGKNFTCNKKIIGARFYGDEGDSTRDKVGHGTHTASIAAGNIVHDVSFYGIAKGTARGGAPSARIASYAACIGESCTENNILAAFDDAIADGVTLISVSLATSKAYGFTDDVLTIGAFHAMERGILTVQSAGNDGPGEGSVSSVAPWILTVAASRTDRRIIDKLVLGNGQKIMGISINSFASNGSKLPIVAKLGGSKKCPRFDAENCYCFDKDLVKGKIVLCPMLLLENTAKSHGVVGVITPKGEVFVVRTRHDVAVIAAHQSKLSFRNRGKGVIDPIFNNAGGGAFVTCTDEWDDDCSVMVSLPSLAISSKDYDMVNFYANSTKNPKAEILKSEAIKDITAPIVVSFSSRGPNSIVPEILKPDISAPGVEILAAFSPVGPVSGYDEDKRSVRYNILSGTSMSCPHVSGISAYLKSRHPDWSPAAIKSAILTTAKPMKKSFSFDLVGEFEYGSGHVNPLQADDPGLVYDISKDDYLEMLCNLGLNASDVKLISGENYTCPATSHRDLVKNLNYPSLTAKVEALKPFKLMFNRTVTNVGFDNSIYKVSVLPNSKVNITVEPEILSFKSLNEKKSFVVSVVGGEISYQNVISSSLVWSDGTHNVRSPIIVMV</sequence>
<dbReference type="Gene3D" id="2.60.40.2310">
    <property type="match status" value="1"/>
</dbReference>
<feature type="domain" description="Subtilisin-like protease fibronectin type-III" evidence="13">
    <location>
        <begin position="692"/>
        <end position="790"/>
    </location>
</feature>
<evidence type="ECO:0000256" key="2">
    <source>
        <dbReference type="ARBA" id="ARBA00011073"/>
    </source>
</evidence>
<evidence type="ECO:0000256" key="3">
    <source>
        <dbReference type="ARBA" id="ARBA00022525"/>
    </source>
</evidence>
<comment type="subcellular location">
    <subcellularLocation>
        <location evidence="1">Secreted</location>
    </subcellularLocation>
</comment>
<feature type="signal peptide" evidence="10">
    <location>
        <begin position="1"/>
        <end position="20"/>
    </location>
</feature>
<comment type="caution">
    <text evidence="14">The sequence shown here is derived from an EMBL/GenBank/DDBJ whole genome shotgun (WGS) entry which is preliminary data.</text>
</comment>
<dbReference type="PRINTS" id="PR00723">
    <property type="entry name" value="SUBTILISIN"/>
</dbReference>